<protein>
    <submittedName>
        <fullName evidence="1">Uncharacterized protein</fullName>
    </submittedName>
</protein>
<gene>
    <name evidence="1" type="ORF">A5886_002189</name>
</gene>
<dbReference type="EMBL" id="NGKU01000001">
    <property type="protein sequence ID" value="OTN77109.1"/>
    <property type="molecule type" value="Genomic_DNA"/>
</dbReference>
<sequence>MNEVIVYAKVNNEKALIGTFESTENIYDEVEARLDSLNLSYMMERRYYIYVRTSFDDYRMIWGEKNMQKNESQIGE</sequence>
<dbReference type="AlphaFoldDB" id="A0A242A859"/>
<reference evidence="1 2" key="1">
    <citation type="submission" date="2017-05" db="EMBL/GenBank/DDBJ databases">
        <title>The Genome Sequence of Enterococcus sp. 8G7_MSG3316.</title>
        <authorList>
            <consortium name="The Broad Institute Genomics Platform"/>
            <consortium name="The Broad Institute Genomic Center for Infectious Diseases"/>
            <person name="Earl A."/>
            <person name="Manson A."/>
            <person name="Schwartman J."/>
            <person name="Gilmore M."/>
            <person name="Abouelleil A."/>
            <person name="Cao P."/>
            <person name="Chapman S."/>
            <person name="Cusick C."/>
            <person name="Shea T."/>
            <person name="Young S."/>
            <person name="Neafsey D."/>
            <person name="Nusbaum C."/>
            <person name="Birren B."/>
        </authorList>
    </citation>
    <scope>NUCLEOTIDE SEQUENCE [LARGE SCALE GENOMIC DNA]</scope>
    <source>
        <strain evidence="1 2">8G7_MSG3316</strain>
    </source>
</reference>
<organism evidence="1 2">
    <name type="scientific">Candidatus Enterococcus testudinis</name>
    <dbReference type="NCBI Taxonomy" id="1834191"/>
    <lineage>
        <taxon>Bacteria</taxon>
        <taxon>Bacillati</taxon>
        <taxon>Bacillota</taxon>
        <taxon>Bacilli</taxon>
        <taxon>Lactobacillales</taxon>
        <taxon>Enterococcaceae</taxon>
        <taxon>Enterococcus</taxon>
    </lineage>
</organism>
<name>A0A242A859_9ENTE</name>
<proteinExistence type="predicted"/>
<dbReference type="RefSeq" id="WP_086275172.1">
    <property type="nucleotide sequence ID" value="NZ_NGKU01000001.1"/>
</dbReference>
<dbReference type="STRING" id="1834191.A5886_002189"/>
<evidence type="ECO:0000313" key="1">
    <source>
        <dbReference type="EMBL" id="OTN77109.1"/>
    </source>
</evidence>
<dbReference type="Proteomes" id="UP000195043">
    <property type="component" value="Unassembled WGS sequence"/>
</dbReference>
<keyword evidence="2" id="KW-1185">Reference proteome</keyword>
<comment type="caution">
    <text evidence="1">The sequence shown here is derived from an EMBL/GenBank/DDBJ whole genome shotgun (WGS) entry which is preliminary data.</text>
</comment>
<evidence type="ECO:0000313" key="2">
    <source>
        <dbReference type="Proteomes" id="UP000195043"/>
    </source>
</evidence>
<accession>A0A242A859</accession>
<dbReference type="OrthoDB" id="2190035at2"/>